<dbReference type="KEGG" id="tfo:BFO_1125"/>
<proteinExistence type="predicted"/>
<accession>G8UHV4</accession>
<dbReference type="PATRIC" id="fig|203275.8.peg.1009"/>
<name>G8UHV4_TANFA</name>
<dbReference type="HOGENOM" id="CLU_012339_0_0_10"/>
<keyword evidence="3" id="KW-0670">Pyruvate</keyword>
<evidence type="ECO:0000313" key="3">
    <source>
        <dbReference type="EMBL" id="AEW22155.1"/>
    </source>
</evidence>
<dbReference type="Gene3D" id="3.40.50.2300">
    <property type="match status" value="1"/>
</dbReference>
<evidence type="ECO:0000256" key="1">
    <source>
        <dbReference type="PROSITE-ProRule" id="PRU00169"/>
    </source>
</evidence>
<dbReference type="GO" id="GO:0016301">
    <property type="term" value="F:kinase activity"/>
    <property type="evidence" value="ECO:0007669"/>
    <property type="project" value="UniProtKB-KW"/>
</dbReference>
<dbReference type="Pfam" id="PF01326">
    <property type="entry name" value="PPDK_N"/>
    <property type="match status" value="1"/>
</dbReference>
<dbReference type="EMBL" id="CP003191">
    <property type="protein sequence ID" value="AEW22155.1"/>
    <property type="molecule type" value="Genomic_DNA"/>
</dbReference>
<reference evidence="4" key="1">
    <citation type="submission" date="2011-12" db="EMBL/GenBank/DDBJ databases">
        <title>Complete sequence of Tannerella forsythia ATCC 43037.</title>
        <authorList>
            <person name="Dewhirst F."/>
            <person name="Tanner A."/>
            <person name="Izard J."/>
            <person name="Brinkac L."/>
            <person name="Durkin A.S."/>
            <person name="Hostetler J."/>
            <person name="Shetty J."/>
            <person name="Torralba M."/>
            <person name="Gill S."/>
            <person name="Nelson K."/>
        </authorList>
    </citation>
    <scope>NUCLEOTIDE SEQUENCE [LARGE SCALE GENOMIC DNA]</scope>
    <source>
        <strain evidence="4">ATCC 43037 / JCM 10827 / CCUG 33226 / KCTC 5666 / FDC 338</strain>
    </source>
</reference>
<dbReference type="GO" id="GO:0000160">
    <property type="term" value="P:phosphorelay signal transduction system"/>
    <property type="evidence" value="ECO:0007669"/>
    <property type="project" value="InterPro"/>
</dbReference>
<dbReference type="InterPro" id="IPR013815">
    <property type="entry name" value="ATP_grasp_subdomain_1"/>
</dbReference>
<dbReference type="SUPFAM" id="SSF56059">
    <property type="entry name" value="Glutathione synthetase ATP-binding domain-like"/>
    <property type="match status" value="1"/>
</dbReference>
<dbReference type="InterPro" id="IPR051549">
    <property type="entry name" value="PEP_Utilizing_Enz"/>
</dbReference>
<dbReference type="eggNOG" id="COG0574">
    <property type="taxonomic scope" value="Bacteria"/>
</dbReference>
<organism evidence="3 4">
    <name type="scientific">Tannerella forsythia (strain ATCC 43037 / JCM 10827 / CCUG 21028 A / KCTC 5666 / FDC 338)</name>
    <name type="common">Bacteroides forsythus</name>
    <dbReference type="NCBI Taxonomy" id="203275"/>
    <lineage>
        <taxon>Bacteria</taxon>
        <taxon>Pseudomonadati</taxon>
        <taxon>Bacteroidota</taxon>
        <taxon>Bacteroidia</taxon>
        <taxon>Bacteroidales</taxon>
        <taxon>Tannerellaceae</taxon>
        <taxon>Tannerella</taxon>
    </lineage>
</organism>
<dbReference type="Proteomes" id="UP000005436">
    <property type="component" value="Chromosome"/>
</dbReference>
<dbReference type="AlphaFoldDB" id="G8UHV4"/>
<dbReference type="InterPro" id="IPR001789">
    <property type="entry name" value="Sig_transdc_resp-reg_receiver"/>
</dbReference>
<evidence type="ECO:0000259" key="2">
    <source>
        <dbReference type="PROSITE" id="PS50110"/>
    </source>
</evidence>
<dbReference type="InterPro" id="IPR002192">
    <property type="entry name" value="PPDK_AMP/ATP-bd"/>
</dbReference>
<dbReference type="GO" id="GO:0005524">
    <property type="term" value="F:ATP binding"/>
    <property type="evidence" value="ECO:0007669"/>
    <property type="project" value="InterPro"/>
</dbReference>
<keyword evidence="3" id="KW-0808">Transferase</keyword>
<feature type="domain" description="Response regulatory" evidence="2">
    <location>
        <begin position="40"/>
        <end position="158"/>
    </location>
</feature>
<sequence length="993" mass="113831">MNCMSKIKDFQKVAFKDVSFADLMNKRIYNVLLIATEYDTFMLEDDGRVDEQIFNEYMSLSLRYPPRFTQVSTEAEALRELANRTFELIIFMPNMMEADIFGAPKEIKQQFPAIPIVVLTPFSKEVTRRVVNEDLSVIDYVFSWLGNSDLLLAIIKLIEDNMNAPDDTASVGVQIILLVEDSIRFYSSALPHLYKVVLEQSQEFAKEALNDHQRTLRMRGRPKIKLARTYEEATAIYDRYREHILGIVSDMSFTREGKKDMLAGYRFGQYVRETGPVTPIIMESSESSNREYARKLGASFIDKNSKSYPQDLREKIMRRFGFGDFVILEPETKEEIMRIKDLKGLQHQIFNIPERSLRYHLSRNHFSRFFYSRAMFPPAELLKQIDVNMCADLNDARQLIFDVIVQYRQMKNSGVVAVYQKERFDEYSNFARIGEGSLGGKGRGLAFIGAMIKRYPMLDQENFPVNIPKTVVLCTDIFDEFMETNRLYPLALSDISDEEMLSRFLEAELPKRLVDDLMAFFEVVKRPIAVRSSSLLEDAHYQPFAGVYSTYMVPNMDNKNEMLRAVSDAVKGVYASVFYRDSKAYMTATSNLIDQEKMAVVLQEVVGVRFNDRLYPLISGVARSLNFYPIGKEKAEDGIVNIALGLGKYIVDGGVTLRFSPRHPRNILQMSTTEFALKETQTHFLALDMKNMPTRFSVDDSFNLIRLGVKDADEDGALKFIVSTYEPHDQIIRDGYYPGGRKILSFANILQHDMFPLAKTLDTLLQIGQKEMGRPVEIEFAVNIHPQKRDRASFYLLQIRPIVDQKEMIDEDLKRVDPNDTILWSPNSLGHGISNDVHDVLYVKTASFDSSRTQTIAAEIEAINREFSGRGCYYVLVGPGRWGSHDPWLGIPVKWPHISHARVIVEYSLDHYRMDPSQGTHFFQNLTSCGAGYFTIHPSFGGGTFDEAFLNAQPALRETEYLRLVHFEHPITIKIDGRQGLGVVMKPNEQTQE</sequence>
<dbReference type="STRING" id="203275.BFO_1125"/>
<protein>
    <submittedName>
        <fullName evidence="3">Pyruvate phosphate dikinase, PEP/pyruvate binding domain protein</fullName>
    </submittedName>
</protein>
<dbReference type="Gene3D" id="3.30.1490.20">
    <property type="entry name" value="ATP-grasp fold, A domain"/>
    <property type="match status" value="1"/>
</dbReference>
<keyword evidence="3" id="KW-0418">Kinase</keyword>
<gene>
    <name evidence="3" type="ordered locus">BFO_1125</name>
</gene>
<dbReference type="PANTHER" id="PTHR43615:SF1">
    <property type="entry name" value="PPDK_N DOMAIN-CONTAINING PROTEIN"/>
    <property type="match status" value="1"/>
</dbReference>
<dbReference type="SUPFAM" id="SSF52172">
    <property type="entry name" value="CheY-like"/>
    <property type="match status" value="1"/>
</dbReference>
<comment type="caution">
    <text evidence="1">Lacks conserved residue(s) required for the propagation of feature annotation.</text>
</comment>
<keyword evidence="4" id="KW-1185">Reference proteome</keyword>
<dbReference type="PANTHER" id="PTHR43615">
    <property type="entry name" value="PHOSPHOENOLPYRUVATE SYNTHASE-RELATED"/>
    <property type="match status" value="1"/>
</dbReference>
<dbReference type="InterPro" id="IPR011006">
    <property type="entry name" value="CheY-like_superfamily"/>
</dbReference>
<evidence type="ECO:0000313" key="4">
    <source>
        <dbReference type="Proteomes" id="UP000005436"/>
    </source>
</evidence>
<dbReference type="eggNOG" id="COG0745">
    <property type="taxonomic scope" value="Bacteria"/>
</dbReference>
<dbReference type="PROSITE" id="PS50110">
    <property type="entry name" value="RESPONSE_REGULATORY"/>
    <property type="match status" value="1"/>
</dbReference>